<dbReference type="PANTHER" id="PTHR23055">
    <property type="entry name" value="CALCIUM BINDING PROTEINS"/>
    <property type="match status" value="1"/>
</dbReference>
<feature type="domain" description="EF-hand" evidence="4">
    <location>
        <begin position="283"/>
        <end position="318"/>
    </location>
</feature>
<protein>
    <recommendedName>
        <fullName evidence="4">EF-hand domain-containing protein</fullName>
    </recommendedName>
</protein>
<dbReference type="Proteomes" id="UP000752696">
    <property type="component" value="Unassembled WGS sequence"/>
</dbReference>
<feature type="domain" description="EF-hand" evidence="4">
    <location>
        <begin position="233"/>
        <end position="268"/>
    </location>
</feature>
<evidence type="ECO:0000259" key="4">
    <source>
        <dbReference type="PROSITE" id="PS50222"/>
    </source>
</evidence>
<keyword evidence="6" id="KW-1185">Reference proteome</keyword>
<proteinExistence type="predicted"/>
<keyword evidence="3" id="KW-0106">Calcium</keyword>
<dbReference type="Gene3D" id="1.10.238.10">
    <property type="entry name" value="EF-hand"/>
    <property type="match status" value="1"/>
</dbReference>
<sequence>MSPSKTQSSLRSLFLDKLWPRKHAKFANSFVAEIFVWLNEAICKCCFEWNLCSFARNMLTLISSPNLMRECFTWAIIFFPLSFAHEFSACKSMHLYISRSEAPIGKLTEGELEELGGVLGGSTAGALALGGRHKPEELSTLAANTRFSRKEIQLIYRGFKQECPTGLVDEEAFKQIFSQFFPQGELQASTNLSNLLDASQYAHYVFNTMKRKPSGKISFEEFLTILSKVSRGSVEEKLQWIFGLYDLDGDGLISKEEMLDVVGSIYEMLGRYTQPQIVEPHLAAREHVDRIFHLMDANKDGVVTIEELVQWCSKDEQLLRSLDTLDTVL</sequence>
<evidence type="ECO:0000256" key="1">
    <source>
        <dbReference type="ARBA" id="ARBA00022723"/>
    </source>
</evidence>
<dbReference type="PANTHER" id="PTHR23055:SF185">
    <property type="entry name" value="NEUROCALCIN HOMOLOG-LIKE PROTEIN"/>
    <property type="match status" value="1"/>
</dbReference>
<accession>A0A6V7GUJ7</accession>
<dbReference type="PROSITE" id="PS00018">
    <property type="entry name" value="EF_HAND_1"/>
    <property type="match status" value="2"/>
</dbReference>
<dbReference type="InterPro" id="IPR028846">
    <property type="entry name" value="Recoverin"/>
</dbReference>
<dbReference type="GO" id="GO:0005509">
    <property type="term" value="F:calcium ion binding"/>
    <property type="evidence" value="ECO:0007669"/>
    <property type="project" value="InterPro"/>
</dbReference>
<evidence type="ECO:0000256" key="2">
    <source>
        <dbReference type="ARBA" id="ARBA00022737"/>
    </source>
</evidence>
<dbReference type="Pfam" id="PF13499">
    <property type="entry name" value="EF-hand_7"/>
    <property type="match status" value="1"/>
</dbReference>
<gene>
    <name evidence="5" type="ORF">MHI_LOCUS65696</name>
</gene>
<evidence type="ECO:0000256" key="3">
    <source>
        <dbReference type="ARBA" id="ARBA00022837"/>
    </source>
</evidence>
<keyword evidence="1" id="KW-0479">Metal-binding</keyword>
<reference evidence="5" key="1">
    <citation type="submission" date="2020-07" db="EMBL/GenBank/DDBJ databases">
        <authorList>
            <person name="Nazaruddin N."/>
        </authorList>
    </citation>
    <scope>NUCLEOTIDE SEQUENCE</scope>
</reference>
<organism evidence="5 6">
    <name type="scientific">Heterotrigona itama</name>
    <dbReference type="NCBI Taxonomy" id="395501"/>
    <lineage>
        <taxon>Eukaryota</taxon>
        <taxon>Metazoa</taxon>
        <taxon>Ecdysozoa</taxon>
        <taxon>Arthropoda</taxon>
        <taxon>Hexapoda</taxon>
        <taxon>Insecta</taxon>
        <taxon>Pterygota</taxon>
        <taxon>Neoptera</taxon>
        <taxon>Endopterygota</taxon>
        <taxon>Hymenoptera</taxon>
        <taxon>Apocrita</taxon>
        <taxon>Aculeata</taxon>
        <taxon>Apoidea</taxon>
        <taxon>Anthophila</taxon>
        <taxon>Apidae</taxon>
        <taxon>Heterotrigona</taxon>
    </lineage>
</organism>
<dbReference type="SUPFAM" id="SSF47473">
    <property type="entry name" value="EF-hand"/>
    <property type="match status" value="1"/>
</dbReference>
<dbReference type="InterPro" id="IPR018247">
    <property type="entry name" value="EF_Hand_1_Ca_BS"/>
</dbReference>
<dbReference type="PROSITE" id="PS50222">
    <property type="entry name" value="EF_HAND_2"/>
    <property type="match status" value="2"/>
</dbReference>
<dbReference type="CDD" id="cd00051">
    <property type="entry name" value="EFh"/>
    <property type="match status" value="1"/>
</dbReference>
<dbReference type="InterPro" id="IPR011992">
    <property type="entry name" value="EF-hand-dom_pair"/>
</dbReference>
<dbReference type="PRINTS" id="PR00450">
    <property type="entry name" value="RECOVERIN"/>
</dbReference>
<comment type="caution">
    <text evidence="5">The sequence shown here is derived from an EMBL/GenBank/DDBJ whole genome shotgun (WGS) entry which is preliminary data.</text>
</comment>
<dbReference type="SMART" id="SM00054">
    <property type="entry name" value="EFh"/>
    <property type="match status" value="3"/>
</dbReference>
<dbReference type="OrthoDB" id="191686at2759"/>
<dbReference type="InterPro" id="IPR002048">
    <property type="entry name" value="EF_hand_dom"/>
</dbReference>
<evidence type="ECO:0000313" key="6">
    <source>
        <dbReference type="Proteomes" id="UP000752696"/>
    </source>
</evidence>
<dbReference type="EMBL" id="CAJDYZ010001226">
    <property type="protein sequence ID" value="CAD1468729.1"/>
    <property type="molecule type" value="Genomic_DNA"/>
</dbReference>
<dbReference type="AlphaFoldDB" id="A0A6V7GUJ7"/>
<evidence type="ECO:0000313" key="5">
    <source>
        <dbReference type="EMBL" id="CAD1468729.1"/>
    </source>
</evidence>
<name>A0A6V7GUJ7_9HYME</name>
<keyword evidence="2" id="KW-0677">Repeat</keyword>